<protein>
    <submittedName>
        <fullName evidence="1">Uncharacterized protein</fullName>
    </submittedName>
</protein>
<name>A0A840YKE2_9SPHN</name>
<accession>A0A840YKE2</accession>
<dbReference type="Proteomes" id="UP000527143">
    <property type="component" value="Unassembled WGS sequence"/>
</dbReference>
<organism evidence="1 2">
    <name type="scientific">Sphingomonas xinjiangensis</name>
    <dbReference type="NCBI Taxonomy" id="643568"/>
    <lineage>
        <taxon>Bacteria</taxon>
        <taxon>Pseudomonadati</taxon>
        <taxon>Pseudomonadota</taxon>
        <taxon>Alphaproteobacteria</taxon>
        <taxon>Sphingomonadales</taxon>
        <taxon>Sphingomonadaceae</taxon>
        <taxon>Sphingomonas</taxon>
    </lineage>
</organism>
<dbReference type="AlphaFoldDB" id="A0A840YKE2"/>
<sequence length="100" mass="10570">MTSGVEGYNSAGQVIFSETSYAGNFVGSFNTGGQKTGSFVDASLIGRILIHFLPQSISLYGGPKVTLDPNSGTVTWNYDIQVQGQGAPPIPSETIWYGGY</sequence>
<dbReference type="RefSeq" id="WP_184084145.1">
    <property type="nucleotide sequence ID" value="NZ_JACIJF010000001.1"/>
</dbReference>
<dbReference type="EMBL" id="JACIJF010000001">
    <property type="protein sequence ID" value="MBB5709450.1"/>
    <property type="molecule type" value="Genomic_DNA"/>
</dbReference>
<comment type="caution">
    <text evidence="1">The sequence shown here is derived from an EMBL/GenBank/DDBJ whole genome shotgun (WGS) entry which is preliminary data.</text>
</comment>
<proteinExistence type="predicted"/>
<reference evidence="1 2" key="1">
    <citation type="submission" date="2020-08" db="EMBL/GenBank/DDBJ databases">
        <title>Genomic Encyclopedia of Type Strains, Phase IV (KMG-IV): sequencing the most valuable type-strain genomes for metagenomic binning, comparative biology and taxonomic classification.</title>
        <authorList>
            <person name="Goeker M."/>
        </authorList>
    </citation>
    <scope>NUCLEOTIDE SEQUENCE [LARGE SCALE GENOMIC DNA]</scope>
    <source>
        <strain evidence="1 2">DSM 26736</strain>
    </source>
</reference>
<evidence type="ECO:0000313" key="2">
    <source>
        <dbReference type="Proteomes" id="UP000527143"/>
    </source>
</evidence>
<keyword evidence="2" id="KW-1185">Reference proteome</keyword>
<evidence type="ECO:0000313" key="1">
    <source>
        <dbReference type="EMBL" id="MBB5709450.1"/>
    </source>
</evidence>
<gene>
    <name evidence="1" type="ORF">FHT02_000656</name>
</gene>